<dbReference type="Proteomes" id="UP000663825">
    <property type="component" value="Unassembled WGS sequence"/>
</dbReference>
<organism evidence="7 8">
    <name type="scientific">Rotaria socialis</name>
    <dbReference type="NCBI Taxonomy" id="392032"/>
    <lineage>
        <taxon>Eukaryota</taxon>
        <taxon>Metazoa</taxon>
        <taxon>Spiralia</taxon>
        <taxon>Gnathifera</taxon>
        <taxon>Rotifera</taxon>
        <taxon>Eurotatoria</taxon>
        <taxon>Bdelloidea</taxon>
        <taxon>Philodinida</taxon>
        <taxon>Philodinidae</taxon>
        <taxon>Rotaria</taxon>
    </lineage>
</organism>
<feature type="region of interest" description="Disordered" evidence="1">
    <location>
        <begin position="1"/>
        <end position="59"/>
    </location>
</feature>
<evidence type="ECO:0000313" key="3">
    <source>
        <dbReference type="EMBL" id="CAF3409027.1"/>
    </source>
</evidence>
<dbReference type="Proteomes" id="UP000663862">
    <property type="component" value="Unassembled WGS sequence"/>
</dbReference>
<dbReference type="EMBL" id="CAJNXB010002650">
    <property type="protein sequence ID" value="CAF3268801.1"/>
    <property type="molecule type" value="Genomic_DNA"/>
</dbReference>
<dbReference type="Proteomes" id="UP000663873">
    <property type="component" value="Unassembled WGS sequence"/>
</dbReference>
<sequence>MGAGSSHNRKVSIETQFPVSSKLRTRTPSPRPVPRDANLSRRPYSSHPSPWLTKRNTQNHESNKHLALYESIWETSGKLSSKFEQLVKSSSTNIEHDQKETNHKELVTKHTTKYETAEVESKLTTQFESIHNLSTSDRLDTLMNDLKQTHTNFDQTVQQRIQQITLQTESILAQIVQETQQNQQNLLIEAKEQQTVEDEQYRILLEEFIIKLDEKKAKQLALIQEKLKQQRLEIFNESQLKIRTVSEQAALMKNQIMFEEEKKTSENIDLIVNEIKSISSDSAIQQLGTQIKTQINLTLYEKVGSNKSQSEVNFNLDDQNRSNNTNENIFKKITFMSNQSSNQTTLQYPTSIKLCDHQTRNNKLIN</sequence>
<dbReference type="EMBL" id="CAJOBQ010000008">
    <property type="protein sequence ID" value="CAF4205965.1"/>
    <property type="molecule type" value="Genomic_DNA"/>
</dbReference>
<dbReference type="Proteomes" id="UP000663869">
    <property type="component" value="Unassembled WGS sequence"/>
</dbReference>
<evidence type="ECO:0000313" key="5">
    <source>
        <dbReference type="EMBL" id="CAF4205965.1"/>
    </source>
</evidence>
<dbReference type="AlphaFoldDB" id="A0A821BX28"/>
<accession>A0A821BX28</accession>
<dbReference type="EMBL" id="CAJOBP010001269">
    <property type="protein sequence ID" value="CAF4269791.1"/>
    <property type="molecule type" value="Genomic_DNA"/>
</dbReference>
<evidence type="ECO:0000313" key="2">
    <source>
        <dbReference type="EMBL" id="CAF3268801.1"/>
    </source>
</evidence>
<keyword evidence="9" id="KW-1185">Reference proteome</keyword>
<evidence type="ECO:0000313" key="7">
    <source>
        <dbReference type="EMBL" id="CAF4601578.1"/>
    </source>
</evidence>
<evidence type="ECO:0000313" key="4">
    <source>
        <dbReference type="EMBL" id="CAF3592040.1"/>
    </source>
</evidence>
<evidence type="ECO:0000313" key="9">
    <source>
        <dbReference type="Proteomes" id="UP000663873"/>
    </source>
</evidence>
<gene>
    <name evidence="3" type="ORF">FME351_LOCUS9799</name>
    <name evidence="4" type="ORF">GRG538_LOCUS22249</name>
    <name evidence="7" type="ORF">QYT958_LOCUS11586</name>
    <name evidence="2" type="ORF">TIS948_LOCUS16211</name>
    <name evidence="5" type="ORF">TSG867_LOCUS393</name>
    <name evidence="6" type="ORF">UJA718_LOCUS10700</name>
</gene>
<reference evidence="7" key="1">
    <citation type="submission" date="2021-02" db="EMBL/GenBank/DDBJ databases">
        <authorList>
            <person name="Nowell W R."/>
        </authorList>
    </citation>
    <scope>NUCLEOTIDE SEQUENCE</scope>
</reference>
<dbReference type="OrthoDB" id="10053315at2759"/>
<evidence type="ECO:0000313" key="6">
    <source>
        <dbReference type="EMBL" id="CAF4269791.1"/>
    </source>
</evidence>
<proteinExistence type="predicted"/>
<protein>
    <submittedName>
        <fullName evidence="7">Uncharacterized protein</fullName>
    </submittedName>
</protein>
<name>A0A821BX28_9BILA</name>
<comment type="caution">
    <text evidence="7">The sequence shown here is derived from an EMBL/GenBank/DDBJ whole genome shotgun (WGS) entry which is preliminary data.</text>
</comment>
<dbReference type="Proteomes" id="UP000663872">
    <property type="component" value="Unassembled WGS sequence"/>
</dbReference>
<dbReference type="Proteomes" id="UP000663848">
    <property type="component" value="Unassembled WGS sequence"/>
</dbReference>
<dbReference type="EMBL" id="CAJNYT010003704">
    <property type="protein sequence ID" value="CAF3592040.1"/>
    <property type="molecule type" value="Genomic_DNA"/>
</dbReference>
<dbReference type="EMBL" id="CAJOBR010001360">
    <property type="protein sequence ID" value="CAF4601578.1"/>
    <property type="molecule type" value="Genomic_DNA"/>
</dbReference>
<evidence type="ECO:0000256" key="1">
    <source>
        <dbReference type="SAM" id="MobiDB-lite"/>
    </source>
</evidence>
<dbReference type="EMBL" id="CAJNYU010001081">
    <property type="protein sequence ID" value="CAF3409027.1"/>
    <property type="molecule type" value="Genomic_DNA"/>
</dbReference>
<evidence type="ECO:0000313" key="8">
    <source>
        <dbReference type="Proteomes" id="UP000663848"/>
    </source>
</evidence>